<protein>
    <submittedName>
        <fullName evidence="2">Uncharacterized protein</fullName>
    </submittedName>
</protein>
<feature type="compositionally biased region" description="Low complexity" evidence="1">
    <location>
        <begin position="9"/>
        <end position="33"/>
    </location>
</feature>
<accession>A0AAD7GRH3</accession>
<evidence type="ECO:0000313" key="2">
    <source>
        <dbReference type="EMBL" id="KAJ7703658.1"/>
    </source>
</evidence>
<evidence type="ECO:0000313" key="3">
    <source>
        <dbReference type="Proteomes" id="UP001221757"/>
    </source>
</evidence>
<organism evidence="2 3">
    <name type="scientific">Mycena rosella</name>
    <name type="common">Pink bonnet</name>
    <name type="synonym">Agaricus rosellus</name>
    <dbReference type="NCBI Taxonomy" id="1033263"/>
    <lineage>
        <taxon>Eukaryota</taxon>
        <taxon>Fungi</taxon>
        <taxon>Dikarya</taxon>
        <taxon>Basidiomycota</taxon>
        <taxon>Agaricomycotina</taxon>
        <taxon>Agaricomycetes</taxon>
        <taxon>Agaricomycetidae</taxon>
        <taxon>Agaricales</taxon>
        <taxon>Marasmiineae</taxon>
        <taxon>Mycenaceae</taxon>
        <taxon>Mycena</taxon>
    </lineage>
</organism>
<feature type="compositionally biased region" description="Polar residues" evidence="1">
    <location>
        <begin position="224"/>
        <end position="236"/>
    </location>
</feature>
<dbReference type="EMBL" id="JARKIE010000012">
    <property type="protein sequence ID" value="KAJ7703658.1"/>
    <property type="molecule type" value="Genomic_DNA"/>
</dbReference>
<feature type="region of interest" description="Disordered" evidence="1">
    <location>
        <begin position="169"/>
        <end position="276"/>
    </location>
</feature>
<comment type="caution">
    <text evidence="2">The sequence shown here is derived from an EMBL/GenBank/DDBJ whole genome shotgun (WGS) entry which is preliminary data.</text>
</comment>
<dbReference type="AlphaFoldDB" id="A0AAD7GRH3"/>
<feature type="compositionally biased region" description="Low complexity" evidence="1">
    <location>
        <begin position="174"/>
        <end position="184"/>
    </location>
</feature>
<sequence length="276" mass="30204">MDVRAKAKPPIQSSSSHSLAPAPSSTPSITPAASWDGWPDGHLQYLFSPQEIAGTNQLEMDWVCELLPGKRGSPSASVWQKGKEIRRQCVGILESLRLFAESTATDSFKWLAHVASDCDFADVGGAFFIHSGDHTHSEFTHSLCFRPHEPFVFAEYTSKYRLTLDTTEGIHRLPSPSSSTTSSPEWQGIQEPGDSGGDSEERAESHGVPNTTITASSREVALRGQSTEFDSYSQSHRIPDETDKADHSNPRGSQSDWDAAILQELLEDPEADDTSD</sequence>
<proteinExistence type="predicted"/>
<evidence type="ECO:0000256" key="1">
    <source>
        <dbReference type="SAM" id="MobiDB-lite"/>
    </source>
</evidence>
<feature type="compositionally biased region" description="Polar residues" evidence="1">
    <location>
        <begin position="208"/>
        <end position="217"/>
    </location>
</feature>
<feature type="compositionally biased region" description="Acidic residues" evidence="1">
    <location>
        <begin position="265"/>
        <end position="276"/>
    </location>
</feature>
<feature type="region of interest" description="Disordered" evidence="1">
    <location>
        <begin position="1"/>
        <end position="33"/>
    </location>
</feature>
<dbReference type="Proteomes" id="UP001221757">
    <property type="component" value="Unassembled WGS sequence"/>
</dbReference>
<keyword evidence="3" id="KW-1185">Reference proteome</keyword>
<reference evidence="2" key="1">
    <citation type="submission" date="2023-03" db="EMBL/GenBank/DDBJ databases">
        <title>Massive genome expansion in bonnet fungi (Mycena s.s.) driven by repeated elements and novel gene families across ecological guilds.</title>
        <authorList>
            <consortium name="Lawrence Berkeley National Laboratory"/>
            <person name="Harder C.B."/>
            <person name="Miyauchi S."/>
            <person name="Viragh M."/>
            <person name="Kuo A."/>
            <person name="Thoen E."/>
            <person name="Andreopoulos B."/>
            <person name="Lu D."/>
            <person name="Skrede I."/>
            <person name="Drula E."/>
            <person name="Henrissat B."/>
            <person name="Morin E."/>
            <person name="Kohler A."/>
            <person name="Barry K."/>
            <person name="LaButti K."/>
            <person name="Morin E."/>
            <person name="Salamov A."/>
            <person name="Lipzen A."/>
            <person name="Mereny Z."/>
            <person name="Hegedus B."/>
            <person name="Baldrian P."/>
            <person name="Stursova M."/>
            <person name="Weitz H."/>
            <person name="Taylor A."/>
            <person name="Grigoriev I.V."/>
            <person name="Nagy L.G."/>
            <person name="Martin F."/>
            <person name="Kauserud H."/>
        </authorList>
    </citation>
    <scope>NUCLEOTIDE SEQUENCE</scope>
    <source>
        <strain evidence="2">CBHHK067</strain>
    </source>
</reference>
<feature type="compositionally biased region" description="Basic and acidic residues" evidence="1">
    <location>
        <begin position="237"/>
        <end position="249"/>
    </location>
</feature>
<gene>
    <name evidence="2" type="ORF">B0H17DRAFT_1194151</name>
</gene>
<name>A0AAD7GRH3_MYCRO</name>